<dbReference type="AlphaFoldDB" id="A0A4C1ZAM8"/>
<evidence type="ECO:0000256" key="1">
    <source>
        <dbReference type="SAM" id="MobiDB-lite"/>
    </source>
</evidence>
<evidence type="ECO:0000313" key="3">
    <source>
        <dbReference type="Proteomes" id="UP000299102"/>
    </source>
</evidence>
<gene>
    <name evidence="2" type="ORF">EVAR_65265_1</name>
</gene>
<protein>
    <submittedName>
        <fullName evidence="2">Uncharacterized protein</fullName>
    </submittedName>
</protein>
<proteinExistence type="predicted"/>
<dbReference type="Proteomes" id="UP000299102">
    <property type="component" value="Unassembled WGS sequence"/>
</dbReference>
<feature type="compositionally biased region" description="Basic and acidic residues" evidence="1">
    <location>
        <begin position="197"/>
        <end position="221"/>
    </location>
</feature>
<feature type="region of interest" description="Disordered" evidence="1">
    <location>
        <begin position="197"/>
        <end position="241"/>
    </location>
</feature>
<accession>A0A4C1ZAM8</accession>
<feature type="compositionally biased region" description="Basic residues" evidence="1">
    <location>
        <begin position="231"/>
        <end position="241"/>
    </location>
</feature>
<keyword evidence="3" id="KW-1185">Reference proteome</keyword>
<evidence type="ECO:0000313" key="2">
    <source>
        <dbReference type="EMBL" id="GBP84868.1"/>
    </source>
</evidence>
<sequence>MKWRRRDIGSRSRRDVAQTEPLTVAAVVRALPDTAHRRTCVHHYVGVQKVHWMKIRGRAWRRAIIYSNYAFATCSRRLGPPRPITSWGDFRSQALYAEPCASGRTIVVSGALLSSDTGSLTFSPRYGYKWYFDNLSGGLLVVGVVSDRSDRVGVRKPAAAIPPLRRMKLKNWFNFNVGRGNQNREQYRNQIKDSGIKRAEEKIEQSRRTNKCEKQRGERPTAEGWGAAAHSYRKLSRVRAR</sequence>
<comment type="caution">
    <text evidence="2">The sequence shown here is derived from an EMBL/GenBank/DDBJ whole genome shotgun (WGS) entry which is preliminary data.</text>
</comment>
<name>A0A4C1ZAM8_EUMVA</name>
<dbReference type="EMBL" id="BGZK01001703">
    <property type="protein sequence ID" value="GBP84868.1"/>
    <property type="molecule type" value="Genomic_DNA"/>
</dbReference>
<reference evidence="2 3" key="1">
    <citation type="journal article" date="2019" name="Commun. Biol.">
        <title>The bagworm genome reveals a unique fibroin gene that provides high tensile strength.</title>
        <authorList>
            <person name="Kono N."/>
            <person name="Nakamura H."/>
            <person name="Ohtoshi R."/>
            <person name="Tomita M."/>
            <person name="Numata K."/>
            <person name="Arakawa K."/>
        </authorList>
    </citation>
    <scope>NUCLEOTIDE SEQUENCE [LARGE SCALE GENOMIC DNA]</scope>
</reference>
<organism evidence="2 3">
    <name type="scientific">Eumeta variegata</name>
    <name type="common">Bagworm moth</name>
    <name type="synonym">Eumeta japonica</name>
    <dbReference type="NCBI Taxonomy" id="151549"/>
    <lineage>
        <taxon>Eukaryota</taxon>
        <taxon>Metazoa</taxon>
        <taxon>Ecdysozoa</taxon>
        <taxon>Arthropoda</taxon>
        <taxon>Hexapoda</taxon>
        <taxon>Insecta</taxon>
        <taxon>Pterygota</taxon>
        <taxon>Neoptera</taxon>
        <taxon>Endopterygota</taxon>
        <taxon>Lepidoptera</taxon>
        <taxon>Glossata</taxon>
        <taxon>Ditrysia</taxon>
        <taxon>Tineoidea</taxon>
        <taxon>Psychidae</taxon>
        <taxon>Oiketicinae</taxon>
        <taxon>Eumeta</taxon>
    </lineage>
</organism>